<dbReference type="SMART" id="SM00112">
    <property type="entry name" value="CA"/>
    <property type="match status" value="4"/>
</dbReference>
<dbReference type="InterPro" id="IPR015919">
    <property type="entry name" value="Cadherin-like_sf"/>
</dbReference>
<organism evidence="9 10">
    <name type="scientific">Stieleria bergensis</name>
    <dbReference type="NCBI Taxonomy" id="2528025"/>
    <lineage>
        <taxon>Bacteria</taxon>
        <taxon>Pseudomonadati</taxon>
        <taxon>Planctomycetota</taxon>
        <taxon>Planctomycetia</taxon>
        <taxon>Pirellulales</taxon>
        <taxon>Pirellulaceae</taxon>
        <taxon>Stieleria</taxon>
    </lineage>
</organism>
<dbReference type="InterPro" id="IPR016187">
    <property type="entry name" value="CTDL_fold"/>
</dbReference>
<dbReference type="Pfam" id="PF14252">
    <property type="entry name" value="DUF4347"/>
    <property type="match status" value="1"/>
</dbReference>
<feature type="domain" description="Cadherin" evidence="7">
    <location>
        <begin position="2012"/>
        <end position="2106"/>
    </location>
</feature>
<dbReference type="SUPFAM" id="SSF56436">
    <property type="entry name" value="C-type lectin-like"/>
    <property type="match status" value="1"/>
</dbReference>
<sequence length="2423" mass="253265">MSTHPKSRVFDFYLLEDRILLSGDGLDGSTDVVPDPHLNLIANLESQLHDDPLFGQTAQQALDRDTNVDRDRLDEDDSQHPVPEADSSDASITRTELIIVDAGVDGWETLIDGLQLEADADTQWVVLHLDGSVDGVQQITELLQPMMDVDALHILSHGDDGSFQLGNTALNQTSINGYAGQLASWGAALSPEADLLIYGCDLAQSDSGRFLLDSIATLCDCDVAASTDVTGHRDLGGDWDLEYQVGQIETDIAISAAAQLSWRNTLASPDEITVTETTDGGVTVNTSGPDTVFEAAASIPSDLDRFTYELTFSGSPTSGSETFLSYNVSGEDQLTFTIDHSTNNLVLDIGAGGTVESSQIDYTNALLDGQVHMLSINWDNTAGDWQIYIDGALIDSGSGYQAGQVVQAGGTLVFGQEQDSESGGYQLDERFVGTLYDARLFDDLRTPTEIASNQNVTLDRQTQGLIANWRFDQQTSDGTILDAVGDMHLTRLDTSPPLYLDQSDLSLSVQSLSDDGTVVGQVTASDADREAQISALLAADPDLHYSEETGKFYQLVDTATDWTDAQSTANSTSLQSIAGDLVAVESSLENQIVANIASAASGNVWLAGTDEAIEGQFRWDSQSGDSDVWYSGSSPVNDAYNNFAAGQPDNLGDQDYLQLDGSTGLWRDQANNDSAAILIQWDADEVLDQTQALTYQITSQTVTGAFAIDLTTGTIVVADGSLLDASLLATHAVQVEATDVNGDTFQRTFQIQITDVNTEQTLAPTTAVTVNEGATTTITTANLSTTDIEQSASEIIYTVTGDVAQGQLFLNGAEVNLGGRFTQADLNAGLVSYANHGEPVTADQFSFSVDDGAGTTTQGSLAINVVLQDDPVVITATESLQSVQGSTIQFGPAGDGSISVFDEEDATITVSLSATDTELAIVATPGVTMIDADGTDGTLQFSGSQDDINATLDLLTVTPDVATIGTIVLNIAIDDGNTVSNDTVDMNMNSGVFTMVWDGGGATDDWSDPLNWDLDLTPDANDTVIFNTTSLSDSQVDAAFAGSVSSVVVTAGYTGQIAQQVDLSVGSDLTLANGTWTTASNALDIDGDLTVNGGTLNMTDSQVLVGGDVQLLTNVLADNSTLTLDGVGTQSLETTQTLNHLHFDSAGSINVLSDVQLTGDLIANGGTLDFAGNEVNLTGTQDRVIQTAGSALGTINVNTSGTVTVNGDASIAGDVVIQDANAINGDALLIEGDLTIHDDAWTATSDFTMVGGNNQTLSAAGGSSLLPNLTINKSGGTLTWVDDFSLDGNVSVTAGTIDASTMDLRLSPTSGLSIDGDIGPIASLRIDSTFAITIQNTLQVLGTTTLANVSSLARGTLQAFGDVQAIDTRYTGSATFELAGSNDQSITTEGSAGSLRNLTVNKTGGTAMVVDDLRLTRAFTYVAGDFDTASALITFESTGVSIDSGAHVWGDVAFDIFSVTTITGDMHVDGDLLLQNASSFNGGSILVTGDVLSTAFRSSTGNTTIQLIGTGDQVLSGNHFHSGDVIIDKISGQVTIAGDLELDATDQDLILDNGTLGLSGQQLTITNGLTLNGGVLTGYGAIVGDLAVGGAAEVALAIDSLAPGGFDQLQVSGNVSLASGATLAADLTGVTTSEDRNGLIQYGSRTGSFTTFRLDNDALGVDANLQYDDLAGSLNLSLNDLPSGNIADVNVLEDSAPLVIDLAAVVSDANHADSELTYQIIANSNTTLVTATNLDQDADTLTLVFAAEENGTAIITVRVTDPLGAFSDMAFTVTVAEQLDPPTLTAGSINVDEGAEFILTAAQLSASDPDSAADELRYNITSQPRQGVLLVDGLPATSFTQEQLEAGRVSYLHNDSETNGDQFTVQLSDGANTLAPATVNISINPVNDQTPIIGSNGGDATALLAVLENTTLVTTVTATDGDLPAQAIQYSIVGGADRDEFIMDSGTGELSFFPAPDAETPLDANRDGTYEVIVAASDGTRQDTQTLTVSIIDQDEFDVSGIRDIDASANVVADPTVIGSTVGVTVSASDADITNSQITYQLLNSDTVRFTIDRNSGEVRTAQSFTASEAGTTRTIVVRAISADGSFENTRINISIPGAANTAPTAVDDQFSGRINRDIVVGPAELTANDRDLENDPLTVTVINTPTNGTLITLIDGTIVYRPDRGFHGGDSFTYVADDGALQSNLATVTIDIANRRVDTGSAPPAPPLAPPPGNPAPVVPGPQPPMDAPFDFDSPSLDPGDSNAGDTSRNESDSDSNESLERPMSRPAWSWQANVSSQGSSDGPFKAGFEVAQANALELVLETLLLNPTENMLDIAEIKNNLHDLELTLANDLRQAILWDMWDSKQWSASDDPVAMVIGTAGLAAGFFSIGYVMWALRGGVVVSILAAGLPAWRIIDPTAVLTAYRASMDEAGEELSDLVRR</sequence>
<name>A0A517SS77_9BACT</name>
<dbReference type="Pfam" id="PF00354">
    <property type="entry name" value="Pentaxin"/>
    <property type="match status" value="1"/>
</dbReference>
<dbReference type="PRINTS" id="PR00895">
    <property type="entry name" value="PENTAXIN"/>
</dbReference>
<dbReference type="GO" id="GO:0009653">
    <property type="term" value="P:anatomical structure morphogenesis"/>
    <property type="evidence" value="ECO:0007669"/>
    <property type="project" value="TreeGrafter"/>
</dbReference>
<feature type="domain" description="Pentraxin (PTX)" evidence="8">
    <location>
        <begin position="278"/>
        <end position="490"/>
    </location>
</feature>
<keyword evidence="5" id="KW-0472">Membrane</keyword>
<evidence type="ECO:0000256" key="2">
    <source>
        <dbReference type="ARBA" id="ARBA00022737"/>
    </source>
</evidence>
<evidence type="ECO:0000259" key="6">
    <source>
        <dbReference type="PROSITE" id="PS50041"/>
    </source>
</evidence>
<dbReference type="InterPro" id="IPR051561">
    <property type="entry name" value="FRAS1_ECM"/>
</dbReference>
<dbReference type="InterPro" id="IPR039005">
    <property type="entry name" value="CSPG_rpt"/>
</dbReference>
<keyword evidence="5" id="KW-1133">Transmembrane helix</keyword>
<feature type="domain" description="Cadherin" evidence="7">
    <location>
        <begin position="682"/>
        <end position="766"/>
    </location>
</feature>
<dbReference type="Pfam" id="PF16184">
    <property type="entry name" value="Cadherin_3"/>
    <property type="match status" value="2"/>
</dbReference>
<dbReference type="Gene3D" id="2.60.120.200">
    <property type="match status" value="1"/>
</dbReference>
<protein>
    <submittedName>
        <fullName evidence="9">Cadherin domain protein</fullName>
    </submittedName>
</protein>
<keyword evidence="2" id="KW-0677">Repeat</keyword>
<dbReference type="Pfam" id="PF17963">
    <property type="entry name" value="Big_9"/>
    <property type="match status" value="1"/>
</dbReference>
<dbReference type="SMART" id="SM00159">
    <property type="entry name" value="PTX"/>
    <property type="match status" value="1"/>
</dbReference>
<dbReference type="InterPro" id="IPR016186">
    <property type="entry name" value="C-type_lectin-like/link_sf"/>
</dbReference>
<feature type="domain" description="Cadherin" evidence="7">
    <location>
        <begin position="1911"/>
        <end position="2017"/>
    </location>
</feature>
<keyword evidence="3" id="KW-0325">Glycoprotein</keyword>
<evidence type="ECO:0000259" key="7">
    <source>
        <dbReference type="PROSITE" id="PS50268"/>
    </source>
</evidence>
<feature type="compositionally biased region" description="Pro residues" evidence="4">
    <location>
        <begin position="2204"/>
        <end position="2228"/>
    </location>
</feature>
<dbReference type="InterPro" id="IPR013320">
    <property type="entry name" value="ConA-like_dom_sf"/>
</dbReference>
<feature type="domain" description="Cadherin" evidence="7">
    <location>
        <begin position="1767"/>
        <end position="1893"/>
    </location>
</feature>
<dbReference type="EMBL" id="CP036272">
    <property type="protein sequence ID" value="QDT58987.1"/>
    <property type="molecule type" value="Genomic_DNA"/>
</dbReference>
<dbReference type="InterPro" id="IPR025592">
    <property type="entry name" value="DUF4347"/>
</dbReference>
<dbReference type="Pfam" id="PF00028">
    <property type="entry name" value="Cadherin"/>
    <property type="match status" value="1"/>
</dbReference>
<evidence type="ECO:0000313" key="9">
    <source>
        <dbReference type="EMBL" id="QDT58987.1"/>
    </source>
</evidence>
<dbReference type="Gene3D" id="2.60.40.3440">
    <property type="match status" value="1"/>
</dbReference>
<dbReference type="InterPro" id="IPR001304">
    <property type="entry name" value="C-type_lectin-like"/>
</dbReference>
<keyword evidence="1" id="KW-0732">Signal</keyword>
<dbReference type="InterPro" id="IPR001759">
    <property type="entry name" value="PTX_dom"/>
</dbReference>
<dbReference type="OrthoDB" id="292932at2"/>
<evidence type="ECO:0000259" key="8">
    <source>
        <dbReference type="PROSITE" id="PS51828"/>
    </source>
</evidence>
<dbReference type="Gene3D" id="2.60.40.60">
    <property type="entry name" value="Cadherins"/>
    <property type="match status" value="3"/>
</dbReference>
<dbReference type="SUPFAM" id="SSF49899">
    <property type="entry name" value="Concanavalin A-like lectins/glucanases"/>
    <property type="match status" value="1"/>
</dbReference>
<dbReference type="PROSITE" id="PS50268">
    <property type="entry name" value="CADHERIN_2"/>
    <property type="match status" value="4"/>
</dbReference>
<evidence type="ECO:0000256" key="1">
    <source>
        <dbReference type="ARBA" id="ARBA00022729"/>
    </source>
</evidence>
<evidence type="ECO:0000256" key="3">
    <source>
        <dbReference type="ARBA" id="ARBA00023180"/>
    </source>
</evidence>
<dbReference type="GO" id="GO:0005509">
    <property type="term" value="F:calcium ion binding"/>
    <property type="evidence" value="ECO:0007669"/>
    <property type="project" value="InterPro"/>
</dbReference>
<dbReference type="PANTHER" id="PTHR45739">
    <property type="entry name" value="MATRIX PROTEIN, PUTATIVE-RELATED"/>
    <property type="match status" value="1"/>
</dbReference>
<dbReference type="Proteomes" id="UP000315003">
    <property type="component" value="Chromosome"/>
</dbReference>
<dbReference type="InterPro" id="IPR002126">
    <property type="entry name" value="Cadherin-like_dom"/>
</dbReference>
<evidence type="ECO:0000256" key="5">
    <source>
        <dbReference type="SAM" id="Phobius"/>
    </source>
</evidence>
<feature type="transmembrane region" description="Helical" evidence="5">
    <location>
        <begin position="2355"/>
        <end position="2378"/>
    </location>
</feature>
<gene>
    <name evidence="9" type="ORF">SV7mr_14910</name>
</gene>
<dbReference type="GO" id="GO:0007156">
    <property type="term" value="P:homophilic cell adhesion via plasma membrane adhesion molecules"/>
    <property type="evidence" value="ECO:0007669"/>
    <property type="project" value="InterPro"/>
</dbReference>
<dbReference type="Gene3D" id="3.10.100.10">
    <property type="entry name" value="Mannose-Binding Protein A, subunit A"/>
    <property type="match status" value="1"/>
</dbReference>
<dbReference type="PROSITE" id="PS51828">
    <property type="entry name" value="PTX_2"/>
    <property type="match status" value="1"/>
</dbReference>
<proteinExistence type="predicted"/>
<dbReference type="CDD" id="cd11304">
    <property type="entry name" value="Cadherin_repeat"/>
    <property type="match status" value="4"/>
</dbReference>
<dbReference type="GO" id="GO:0016020">
    <property type="term" value="C:membrane"/>
    <property type="evidence" value="ECO:0007669"/>
    <property type="project" value="InterPro"/>
</dbReference>
<feature type="domain" description="C-type lectin" evidence="6">
    <location>
        <begin position="548"/>
        <end position="668"/>
    </location>
</feature>
<keyword evidence="10" id="KW-1185">Reference proteome</keyword>
<keyword evidence="5" id="KW-0812">Transmembrane</keyword>
<feature type="region of interest" description="Disordered" evidence="4">
    <location>
        <begin position="70"/>
        <end position="90"/>
    </location>
</feature>
<dbReference type="RefSeq" id="WP_145270549.1">
    <property type="nucleotide sequence ID" value="NZ_CP036272.1"/>
</dbReference>
<dbReference type="PROSITE" id="PS50041">
    <property type="entry name" value="C_TYPE_LECTIN_2"/>
    <property type="match status" value="1"/>
</dbReference>
<dbReference type="PROSITE" id="PS51854">
    <property type="entry name" value="CSPG"/>
    <property type="match status" value="2"/>
</dbReference>
<dbReference type="SUPFAM" id="SSF49313">
    <property type="entry name" value="Cadherin-like"/>
    <property type="match status" value="3"/>
</dbReference>
<evidence type="ECO:0000313" key="10">
    <source>
        <dbReference type="Proteomes" id="UP000315003"/>
    </source>
</evidence>
<accession>A0A517SS77</accession>
<reference evidence="9 10" key="1">
    <citation type="submission" date="2019-02" db="EMBL/GenBank/DDBJ databases">
        <title>Deep-cultivation of Planctomycetes and their phenomic and genomic characterization uncovers novel biology.</title>
        <authorList>
            <person name="Wiegand S."/>
            <person name="Jogler M."/>
            <person name="Boedeker C."/>
            <person name="Pinto D."/>
            <person name="Vollmers J."/>
            <person name="Rivas-Marin E."/>
            <person name="Kohn T."/>
            <person name="Peeters S.H."/>
            <person name="Heuer A."/>
            <person name="Rast P."/>
            <person name="Oberbeckmann S."/>
            <person name="Bunk B."/>
            <person name="Jeske O."/>
            <person name="Meyerdierks A."/>
            <person name="Storesund J.E."/>
            <person name="Kallscheuer N."/>
            <person name="Luecker S."/>
            <person name="Lage O.M."/>
            <person name="Pohl T."/>
            <person name="Merkel B.J."/>
            <person name="Hornburger P."/>
            <person name="Mueller R.-W."/>
            <person name="Bruemmer F."/>
            <person name="Labrenz M."/>
            <person name="Spormann A.M."/>
            <person name="Op den Camp H."/>
            <person name="Overmann J."/>
            <person name="Amann R."/>
            <person name="Jetten M.S.M."/>
            <person name="Mascher T."/>
            <person name="Medema M.H."/>
            <person name="Devos D.P."/>
            <person name="Kaster A.-K."/>
            <person name="Ovreas L."/>
            <person name="Rohde M."/>
            <person name="Galperin M.Y."/>
            <person name="Jogler C."/>
        </authorList>
    </citation>
    <scope>NUCLEOTIDE SEQUENCE [LARGE SCALE GENOMIC DNA]</scope>
    <source>
        <strain evidence="9 10">SV_7m_r</strain>
    </source>
</reference>
<dbReference type="PANTHER" id="PTHR45739:SF8">
    <property type="entry name" value="FRAS1-RELATED EXTRACELLULAR MATRIX PROTEIN 1"/>
    <property type="match status" value="1"/>
</dbReference>
<feature type="region of interest" description="Disordered" evidence="4">
    <location>
        <begin position="2198"/>
        <end position="2278"/>
    </location>
</feature>
<evidence type="ECO:0000256" key="4">
    <source>
        <dbReference type="SAM" id="MobiDB-lite"/>
    </source>
</evidence>